<protein>
    <recommendedName>
        <fullName evidence="1">Reverse transcriptase zinc-binding domain-containing protein</fullName>
    </recommendedName>
</protein>
<evidence type="ECO:0000313" key="3">
    <source>
        <dbReference type="Proteomes" id="UP000596661"/>
    </source>
</evidence>
<organism evidence="2 3">
    <name type="scientific">Cannabis sativa</name>
    <name type="common">Hemp</name>
    <name type="synonym">Marijuana</name>
    <dbReference type="NCBI Taxonomy" id="3483"/>
    <lineage>
        <taxon>Eukaryota</taxon>
        <taxon>Viridiplantae</taxon>
        <taxon>Streptophyta</taxon>
        <taxon>Embryophyta</taxon>
        <taxon>Tracheophyta</taxon>
        <taxon>Spermatophyta</taxon>
        <taxon>Magnoliopsida</taxon>
        <taxon>eudicotyledons</taxon>
        <taxon>Gunneridae</taxon>
        <taxon>Pentapetalae</taxon>
        <taxon>rosids</taxon>
        <taxon>fabids</taxon>
        <taxon>Rosales</taxon>
        <taxon>Cannabaceae</taxon>
        <taxon>Cannabis</taxon>
    </lineage>
</organism>
<dbReference type="Gramene" id="evm.model.05.311">
    <property type="protein sequence ID" value="cds.evm.model.05.311"/>
    <property type="gene ID" value="evm.TU.05.311"/>
</dbReference>
<dbReference type="InterPro" id="IPR026960">
    <property type="entry name" value="RVT-Znf"/>
</dbReference>
<dbReference type="EMBL" id="UZAU01000414">
    <property type="status" value="NOT_ANNOTATED_CDS"/>
    <property type="molecule type" value="Genomic_DNA"/>
</dbReference>
<sequence>MVDKHTKDRTRVQFARVLVEMDIFDNSDCICWFVNEYGQLVEQEIEYEWLPVKCNHCKGYGHIMADWRKKDKPLDVKTGQKVEVVTIKLAGNKSIEGQEEWKHDQATGVEIIAIYAAPKHKGSGSSKKAGVEQQRVLRNSFEFLGENQREEEAVLDILRLNNVGVGALVETKIKGDRFVEMMQKRFVNWNHYTSSEIEGRILLVWRKGFVHVEVEEESNQHVHCRIKMIGQQKDFFATFIYGANSIDGRLELWRCLSGINVSKAWIILGDFNAVFHHEDRLGGNPISAAELVDSNNWLMQAKDYKQLVMDSWSRPIRSHGLKGVFYKTMRLKHKLKAFNKSSIGDIGNSYDEAKAEYKDAQSDLQAAPLGSSKIEKRKQGRLNDHFPEVVQHFLNHFQNIMGKEKPTSRPIQQDCIDMGSILTLDQQVHLLKPFSLKEVRTAMFSIPSTKSPGPDGFGSGFFKSIWLEVGKEIYRAIIHFFETNKFPANLHNTALSLVPKVENPSKAIDYRPIACCTTLYKCISKLLCSRLAKVLPTLVNQNQDITSAGAKGKFRASKLYNSLIFLQRIQLIRAIWCRLNVPKQSFILWQTAHSNLLTRDKLVLFHITTTDLLCVVCGSDIENHQHLFFTCRFSKMVLEAVFAWVGFNCWAADFGR</sequence>
<evidence type="ECO:0000313" key="2">
    <source>
        <dbReference type="EnsemblPlants" id="cds.evm.model.05.311"/>
    </source>
</evidence>
<dbReference type="SUPFAM" id="SSF56219">
    <property type="entry name" value="DNase I-like"/>
    <property type="match status" value="1"/>
</dbReference>
<reference evidence="2" key="1">
    <citation type="submission" date="2018-11" db="EMBL/GenBank/DDBJ databases">
        <authorList>
            <person name="Grassa J C."/>
        </authorList>
    </citation>
    <scope>NUCLEOTIDE SEQUENCE [LARGE SCALE GENOMIC DNA]</scope>
</reference>
<dbReference type="Proteomes" id="UP000596661">
    <property type="component" value="Chromosome 5"/>
</dbReference>
<name>A0A803PPY1_CANSA</name>
<dbReference type="Pfam" id="PF13966">
    <property type="entry name" value="zf-RVT"/>
    <property type="match status" value="1"/>
</dbReference>
<evidence type="ECO:0000259" key="1">
    <source>
        <dbReference type="Pfam" id="PF13966"/>
    </source>
</evidence>
<dbReference type="PANTHER" id="PTHR46890:SF23">
    <property type="entry name" value="OS12G0211100 PROTEIN"/>
    <property type="match status" value="1"/>
</dbReference>
<dbReference type="InterPro" id="IPR036691">
    <property type="entry name" value="Endo/exonu/phosph_ase_sf"/>
</dbReference>
<reference evidence="2" key="2">
    <citation type="submission" date="2021-03" db="UniProtKB">
        <authorList>
            <consortium name="EnsemblPlants"/>
        </authorList>
    </citation>
    <scope>IDENTIFICATION</scope>
</reference>
<dbReference type="AlphaFoldDB" id="A0A803PPY1"/>
<keyword evidence="3" id="KW-1185">Reference proteome</keyword>
<proteinExistence type="predicted"/>
<dbReference type="Gene3D" id="3.60.10.10">
    <property type="entry name" value="Endonuclease/exonuclease/phosphatase"/>
    <property type="match status" value="1"/>
</dbReference>
<feature type="domain" description="Reverse transcriptase zinc-binding" evidence="1">
    <location>
        <begin position="554"/>
        <end position="636"/>
    </location>
</feature>
<dbReference type="EnsemblPlants" id="evm.model.05.311">
    <property type="protein sequence ID" value="cds.evm.model.05.311"/>
    <property type="gene ID" value="evm.TU.05.311"/>
</dbReference>
<dbReference type="InterPro" id="IPR052343">
    <property type="entry name" value="Retrotransposon-Effector_Assoc"/>
</dbReference>
<dbReference type="OMA" id="KASHWIC"/>
<accession>A0A803PPY1</accession>
<dbReference type="PANTHER" id="PTHR46890">
    <property type="entry name" value="NON-LTR RETROLELEMENT REVERSE TRANSCRIPTASE-LIKE PROTEIN-RELATED"/>
    <property type="match status" value="1"/>
</dbReference>